<comment type="catalytic activity">
    <reaction evidence="3">
        <text>N-acetyl-D-muramate 6-phosphate + H2O = N-acetyl-D-glucosamine 6-phosphate + (R)-lactate</text>
        <dbReference type="Rhea" id="RHEA:26410"/>
        <dbReference type="ChEBI" id="CHEBI:15377"/>
        <dbReference type="ChEBI" id="CHEBI:16004"/>
        <dbReference type="ChEBI" id="CHEBI:57513"/>
        <dbReference type="ChEBI" id="CHEBI:58722"/>
        <dbReference type="EC" id="4.2.1.126"/>
    </reaction>
</comment>
<accession>A0A0C2VYT8</accession>
<dbReference type="InterPro" id="IPR005488">
    <property type="entry name" value="Etherase_MurQ"/>
</dbReference>
<comment type="subunit">
    <text evidence="3">Homodimer.</text>
</comment>
<dbReference type="SUPFAM" id="SSF53697">
    <property type="entry name" value="SIS domain"/>
    <property type="match status" value="1"/>
</dbReference>
<dbReference type="PATRIC" id="fig|889306.3.peg.1019"/>
<dbReference type="NCBIfam" id="NF009222">
    <property type="entry name" value="PRK12570.1"/>
    <property type="match status" value="1"/>
</dbReference>
<comment type="similarity">
    <text evidence="3">Belongs to the GCKR-like family. MurNAc-6-P etherase subfamily.</text>
</comment>
<dbReference type="InterPro" id="IPR046348">
    <property type="entry name" value="SIS_dom_sf"/>
</dbReference>
<dbReference type="GO" id="GO:0097173">
    <property type="term" value="P:N-acetylmuramic acid catabolic process"/>
    <property type="evidence" value="ECO:0007669"/>
    <property type="project" value="UniProtKB-UniPathway"/>
</dbReference>
<evidence type="ECO:0000259" key="5">
    <source>
        <dbReference type="PROSITE" id="PS51464"/>
    </source>
</evidence>
<dbReference type="EC" id="4.2.1.126" evidence="3"/>
<dbReference type="Gene3D" id="3.40.50.10490">
    <property type="entry name" value="Glucose-6-phosphate isomerase like protein, domain 1"/>
    <property type="match status" value="1"/>
</dbReference>
<dbReference type="NCBIfam" id="TIGR00274">
    <property type="entry name" value="N-acetylmuramic acid 6-phosphate etherase"/>
    <property type="match status" value="1"/>
</dbReference>
<comment type="function">
    <text evidence="3">Specifically catalyzes the cleavage of the D-lactyl ether substituent of MurNAc 6-phosphate, producing GlcNAc 6-phosphate and D-lactate.</text>
</comment>
<dbReference type="GO" id="GO:0097367">
    <property type="term" value="F:carbohydrate derivative binding"/>
    <property type="evidence" value="ECO:0007669"/>
    <property type="project" value="InterPro"/>
</dbReference>
<feature type="compositionally biased region" description="Polar residues" evidence="4">
    <location>
        <begin position="1"/>
        <end position="10"/>
    </location>
</feature>
<dbReference type="FunFam" id="3.40.50.10490:FF:000014">
    <property type="entry name" value="N-acetylmuramic acid 6-phosphate etherase"/>
    <property type="match status" value="1"/>
</dbReference>
<dbReference type="InterPro" id="IPR040190">
    <property type="entry name" value="MURQ/GCKR"/>
</dbReference>
<keyword evidence="1 3" id="KW-0456">Lyase</keyword>
<dbReference type="GO" id="GO:0009254">
    <property type="term" value="P:peptidoglycan turnover"/>
    <property type="evidence" value="ECO:0007669"/>
    <property type="project" value="TreeGrafter"/>
</dbReference>
<evidence type="ECO:0000256" key="3">
    <source>
        <dbReference type="HAMAP-Rule" id="MF_00068"/>
    </source>
</evidence>
<keyword evidence="7" id="KW-1185">Reference proteome</keyword>
<dbReference type="AlphaFoldDB" id="A0A0C2VYT8"/>
<evidence type="ECO:0000256" key="2">
    <source>
        <dbReference type="ARBA" id="ARBA00023277"/>
    </source>
</evidence>
<dbReference type="InterPro" id="IPR005486">
    <property type="entry name" value="Glucokinase_regulatory_CS"/>
</dbReference>
<comment type="pathway">
    <text evidence="3">Amino-sugar metabolism; N-acetylmuramate degradation.</text>
</comment>
<dbReference type="GO" id="GO:0016835">
    <property type="term" value="F:carbon-oxygen lyase activity"/>
    <property type="evidence" value="ECO:0007669"/>
    <property type="project" value="UniProtKB-UniRule"/>
</dbReference>
<dbReference type="GO" id="GO:0046348">
    <property type="term" value="P:amino sugar catabolic process"/>
    <property type="evidence" value="ECO:0007669"/>
    <property type="project" value="InterPro"/>
</dbReference>
<evidence type="ECO:0000256" key="1">
    <source>
        <dbReference type="ARBA" id="ARBA00023239"/>
    </source>
</evidence>
<dbReference type="HAMAP" id="MF_00068">
    <property type="entry name" value="MurQ"/>
    <property type="match status" value="1"/>
</dbReference>
<feature type="active site" evidence="3">
    <location>
        <position position="118"/>
    </location>
</feature>
<feature type="region of interest" description="Disordered" evidence="4">
    <location>
        <begin position="1"/>
        <end position="21"/>
    </location>
</feature>
<dbReference type="NCBIfam" id="NF003915">
    <property type="entry name" value="PRK05441.1"/>
    <property type="match status" value="1"/>
</dbReference>
<reference evidence="6 7" key="1">
    <citation type="submission" date="2015-01" db="EMBL/GenBank/DDBJ databases">
        <title>Genome sequencing of Jeotgalibacillus soli.</title>
        <authorList>
            <person name="Goh K.M."/>
            <person name="Chan K.-G."/>
            <person name="Yaakop A.S."/>
            <person name="Ee R."/>
            <person name="Gan H.M."/>
            <person name="Chan C.S."/>
        </authorList>
    </citation>
    <scope>NUCLEOTIDE SEQUENCE [LARGE SCALE GENOMIC DNA]</scope>
    <source>
        <strain evidence="6 7">P9</strain>
    </source>
</reference>
<dbReference type="PROSITE" id="PS51464">
    <property type="entry name" value="SIS"/>
    <property type="match status" value="1"/>
</dbReference>
<dbReference type="InterPro" id="IPR001347">
    <property type="entry name" value="SIS_dom"/>
</dbReference>
<dbReference type="GO" id="GO:0016803">
    <property type="term" value="F:ether hydrolase activity"/>
    <property type="evidence" value="ECO:0007669"/>
    <property type="project" value="TreeGrafter"/>
</dbReference>
<name>A0A0C2VYT8_9BACL</name>
<gene>
    <name evidence="3" type="primary">murQ</name>
    <name evidence="6" type="ORF">KP78_10140</name>
</gene>
<protein>
    <recommendedName>
        <fullName evidence="3">N-acetylmuramic acid 6-phosphate etherase</fullName>
        <shortName evidence="3">MurNAc-6-P etherase</shortName>
        <ecNumber evidence="3">4.2.1.126</ecNumber>
    </recommendedName>
    <alternativeName>
        <fullName evidence="3">N-acetylmuramic acid 6-phosphate hydrolase</fullName>
    </alternativeName>
    <alternativeName>
        <fullName evidence="3">N-acetylmuramic acid 6-phosphate lyase</fullName>
    </alternativeName>
</protein>
<dbReference type="PANTHER" id="PTHR10088">
    <property type="entry name" value="GLUCOKINASE REGULATORY PROTEIN"/>
    <property type="match status" value="1"/>
</dbReference>
<dbReference type="CDD" id="cd05007">
    <property type="entry name" value="SIS_Etherase"/>
    <property type="match status" value="1"/>
</dbReference>
<evidence type="ECO:0000313" key="7">
    <source>
        <dbReference type="Proteomes" id="UP000031938"/>
    </source>
</evidence>
<dbReference type="PROSITE" id="PS01272">
    <property type="entry name" value="GCKR"/>
    <property type="match status" value="1"/>
</dbReference>
<evidence type="ECO:0000313" key="6">
    <source>
        <dbReference type="EMBL" id="KIL49546.1"/>
    </source>
</evidence>
<dbReference type="UniPathway" id="UPA00342"/>
<dbReference type="STRING" id="889306.KP78_10140"/>
<sequence length="303" mass="32642">MVSKNLISELQTERRNEHSTELDQLSAKEIVLLMNKEDHTVAQAVNLVLDSVEKAVELAVDTIKNGGRLIYIGAGTSGRMGIMDAVECPPTFSTSPDVVQAVVAGGESAFKTAIEGAEDKEQQGAEDLRKIVLSPKDTVVGIAASGRTPYVLGGLLYAKEIGAKTVAISNNKNAVISSCAEVAIEAVTGPEVLTGSTRLKAATAQKMILNMISTASMIQLGKTYENLMIDLNVSNYKLKERAKQMISTITNLSLEESELLLEQANLKVKTALVMHFLGAAREEAEQKLAYSHGFVRHALNKER</sequence>
<comment type="caution">
    <text evidence="6">The sequence shown here is derived from an EMBL/GenBank/DDBJ whole genome shotgun (WGS) entry which is preliminary data.</text>
</comment>
<feature type="active site" description="Proton donor" evidence="3">
    <location>
        <position position="87"/>
    </location>
</feature>
<comment type="miscellaneous">
    <text evidence="3">A lyase-type mechanism (elimination/hydration) is suggested for the cleavage of the lactyl ether bond of MurNAc 6-phosphate, with the formation of an alpha,beta-unsaturated aldehyde intermediate with (E)-stereochemistry, followed by the syn addition of water to give product.</text>
</comment>
<organism evidence="6 7">
    <name type="scientific">Jeotgalibacillus soli</name>
    <dbReference type="NCBI Taxonomy" id="889306"/>
    <lineage>
        <taxon>Bacteria</taxon>
        <taxon>Bacillati</taxon>
        <taxon>Bacillota</taxon>
        <taxon>Bacilli</taxon>
        <taxon>Bacillales</taxon>
        <taxon>Caryophanaceae</taxon>
        <taxon>Jeotgalibacillus</taxon>
    </lineage>
</organism>
<feature type="domain" description="SIS" evidence="5">
    <location>
        <begin position="59"/>
        <end position="222"/>
    </location>
</feature>
<dbReference type="Pfam" id="PF22645">
    <property type="entry name" value="GKRP_SIS_N"/>
    <property type="match status" value="1"/>
</dbReference>
<keyword evidence="2 3" id="KW-0119">Carbohydrate metabolism</keyword>
<dbReference type="PANTHER" id="PTHR10088:SF4">
    <property type="entry name" value="GLUCOKINASE REGULATORY PROTEIN"/>
    <property type="match status" value="1"/>
</dbReference>
<dbReference type="Gene3D" id="1.10.8.1080">
    <property type="match status" value="1"/>
</dbReference>
<proteinExistence type="inferred from homology"/>
<dbReference type="Proteomes" id="UP000031938">
    <property type="component" value="Unassembled WGS sequence"/>
</dbReference>
<evidence type="ECO:0000256" key="4">
    <source>
        <dbReference type="SAM" id="MobiDB-lite"/>
    </source>
</evidence>
<feature type="compositionally biased region" description="Basic and acidic residues" evidence="4">
    <location>
        <begin position="11"/>
        <end position="21"/>
    </location>
</feature>
<dbReference type="EMBL" id="JXRP01000009">
    <property type="protein sequence ID" value="KIL49546.1"/>
    <property type="molecule type" value="Genomic_DNA"/>
</dbReference>